<accession>A0A391P1E7</accession>
<dbReference type="EMBL" id="BDIP01006636">
    <property type="protein sequence ID" value="GCA64239.1"/>
    <property type="molecule type" value="Genomic_DNA"/>
</dbReference>
<reference evidence="1 2" key="1">
    <citation type="journal article" date="2018" name="PLoS ONE">
        <title>The draft genome of Kipferlia bialata reveals reductive genome evolution in fornicate parasites.</title>
        <authorList>
            <person name="Tanifuji G."/>
            <person name="Takabayashi S."/>
            <person name="Kume K."/>
            <person name="Takagi M."/>
            <person name="Nakayama T."/>
            <person name="Kamikawa R."/>
            <person name="Inagaki Y."/>
            <person name="Hashimoto T."/>
        </authorList>
    </citation>
    <scope>NUCLEOTIDE SEQUENCE [LARGE SCALE GENOMIC DNA]</scope>
    <source>
        <strain evidence="1">NY0173</strain>
    </source>
</reference>
<dbReference type="SUPFAM" id="SSF117281">
    <property type="entry name" value="Kelch motif"/>
    <property type="match status" value="1"/>
</dbReference>
<keyword evidence="2" id="KW-1185">Reference proteome</keyword>
<feature type="non-terminal residue" evidence="1">
    <location>
        <position position="1"/>
    </location>
</feature>
<dbReference type="Proteomes" id="UP000265618">
    <property type="component" value="Unassembled WGS sequence"/>
</dbReference>
<gene>
    <name evidence="1" type="ORF">KIPB_013686</name>
</gene>
<dbReference type="AlphaFoldDB" id="A0A391P1E7"/>
<sequence length="308" mass="34804">MASKSTELLRPGTLLTEVVGTTLYVLFGAGDSPETQQTSFHSYKLDTGEWTRLDLGILGKTRFSPTLATSFVLTGCIYILYPDYDEYDAVVHLWKYNTDRERGWRRVPLTDAFWDNLTLRCRIGKQDVSEYVNLRTLGKGRWRLGDAVVVRGEAHIPLGVSYSDRDKVEGRQYSTHHLVFSIPSPGMQGEYRPPEWRCEPGCYGEVSTLRGHGFMAYGDSVVWRASGSTVEEHWALAQDVISGEHSYREMVGGALVYPLRVDASTYICGRLCDETPSGLEGHSLLVMEVDDHTWQLVRKSHSYSRDSF</sequence>
<organism evidence="1 2">
    <name type="scientific">Kipferlia bialata</name>
    <dbReference type="NCBI Taxonomy" id="797122"/>
    <lineage>
        <taxon>Eukaryota</taxon>
        <taxon>Metamonada</taxon>
        <taxon>Carpediemonas-like organisms</taxon>
        <taxon>Kipferlia</taxon>
    </lineage>
</organism>
<dbReference type="InterPro" id="IPR015915">
    <property type="entry name" value="Kelch-typ_b-propeller"/>
</dbReference>
<name>A0A391P1E7_9EUKA</name>
<comment type="caution">
    <text evidence="1">The sequence shown here is derived from an EMBL/GenBank/DDBJ whole genome shotgun (WGS) entry which is preliminary data.</text>
</comment>
<dbReference type="Gene3D" id="2.120.10.80">
    <property type="entry name" value="Kelch-type beta propeller"/>
    <property type="match status" value="1"/>
</dbReference>
<proteinExistence type="predicted"/>
<protein>
    <submittedName>
        <fullName evidence="1">Uncharacterized protein</fullName>
    </submittedName>
</protein>
<evidence type="ECO:0000313" key="1">
    <source>
        <dbReference type="EMBL" id="GCA64239.1"/>
    </source>
</evidence>
<evidence type="ECO:0000313" key="2">
    <source>
        <dbReference type="Proteomes" id="UP000265618"/>
    </source>
</evidence>